<evidence type="ECO:0000256" key="5">
    <source>
        <dbReference type="ARBA" id="ARBA00023136"/>
    </source>
</evidence>
<evidence type="ECO:0000256" key="1">
    <source>
        <dbReference type="ARBA" id="ARBA00004651"/>
    </source>
</evidence>
<dbReference type="Proteomes" id="UP001431019">
    <property type="component" value="Unassembled WGS sequence"/>
</dbReference>
<keyword evidence="3 6" id="KW-0812">Transmembrane</keyword>
<feature type="transmembrane region" description="Helical" evidence="6">
    <location>
        <begin position="257"/>
        <end position="276"/>
    </location>
</feature>
<evidence type="ECO:0000256" key="4">
    <source>
        <dbReference type="ARBA" id="ARBA00022989"/>
    </source>
</evidence>
<evidence type="ECO:0000256" key="3">
    <source>
        <dbReference type="ARBA" id="ARBA00022692"/>
    </source>
</evidence>
<proteinExistence type="predicted"/>
<evidence type="ECO:0000313" key="9">
    <source>
        <dbReference type="Proteomes" id="UP001431019"/>
    </source>
</evidence>
<feature type="transmembrane region" description="Helical" evidence="6">
    <location>
        <begin position="136"/>
        <end position="155"/>
    </location>
</feature>
<sequence length="319" mass="34035">MRSQKLASTLKVPSTHVAMLLFGIVVASWGGTWVVIKVIVAEVPPLWAIAIRNGAAAVGLALLLMVTGRFIVPRRGDWPIVLVTSLCHMTVFVVLMTIGLKYVPVGRSIMVGYTTPLWVAPAAWLFLKEPMPARRIIGVIIGLIGTCMLFKPGAFDWHNHNAVMGNGLLLLSALFWSASILYTRVHRWVSTPLQLVPWQALISAIVLTILASAFEGTPHFAPSVKLISAFGYCSIVGVAIAYWAMTIVNSSLPATTTSLGVLATPIVGMAISAFLLGEKIDTGLLVSAAMIIFGIALGTTAGTRSHLASTRPLTAEAKQ</sequence>
<dbReference type="InterPro" id="IPR000620">
    <property type="entry name" value="EamA_dom"/>
</dbReference>
<name>A0ABS8K4N0_9BURK</name>
<evidence type="ECO:0000259" key="7">
    <source>
        <dbReference type="Pfam" id="PF00892"/>
    </source>
</evidence>
<comment type="subcellular location">
    <subcellularLocation>
        <location evidence="1">Cell membrane</location>
        <topology evidence="1">Multi-pass membrane protein</topology>
    </subcellularLocation>
</comment>
<organism evidence="8 9">
    <name type="scientific">Paraburkholderia sejongensis</name>
    <dbReference type="NCBI Taxonomy" id="2886946"/>
    <lineage>
        <taxon>Bacteria</taxon>
        <taxon>Pseudomonadati</taxon>
        <taxon>Pseudomonadota</taxon>
        <taxon>Betaproteobacteria</taxon>
        <taxon>Burkholderiales</taxon>
        <taxon>Burkholderiaceae</taxon>
        <taxon>Paraburkholderia</taxon>
    </lineage>
</organism>
<dbReference type="InterPro" id="IPR050638">
    <property type="entry name" value="AA-Vitamin_Transporters"/>
</dbReference>
<accession>A0ABS8K4N0</accession>
<keyword evidence="5 6" id="KW-0472">Membrane</keyword>
<evidence type="ECO:0000256" key="6">
    <source>
        <dbReference type="SAM" id="Phobius"/>
    </source>
</evidence>
<feature type="transmembrane region" description="Helical" evidence="6">
    <location>
        <begin position="161"/>
        <end position="183"/>
    </location>
</feature>
<dbReference type="Pfam" id="PF00892">
    <property type="entry name" value="EamA"/>
    <property type="match status" value="2"/>
</dbReference>
<feature type="domain" description="EamA" evidence="7">
    <location>
        <begin position="164"/>
        <end position="297"/>
    </location>
</feature>
<keyword evidence="9" id="KW-1185">Reference proteome</keyword>
<feature type="domain" description="EamA" evidence="7">
    <location>
        <begin position="18"/>
        <end position="150"/>
    </location>
</feature>
<dbReference type="InterPro" id="IPR037185">
    <property type="entry name" value="EmrE-like"/>
</dbReference>
<feature type="transmembrane region" description="Helical" evidence="6">
    <location>
        <begin position="20"/>
        <end position="40"/>
    </location>
</feature>
<reference evidence="8 9" key="1">
    <citation type="submission" date="2021-11" db="EMBL/GenBank/DDBJ databases">
        <authorList>
            <person name="Oh E.-T."/>
            <person name="Kim S.-B."/>
        </authorList>
    </citation>
    <scope>NUCLEOTIDE SEQUENCE [LARGE SCALE GENOMIC DNA]</scope>
    <source>
        <strain evidence="8 9">MMS20-SJTR3</strain>
    </source>
</reference>
<keyword evidence="4 6" id="KW-1133">Transmembrane helix</keyword>
<evidence type="ECO:0000256" key="2">
    <source>
        <dbReference type="ARBA" id="ARBA00022475"/>
    </source>
</evidence>
<feature type="transmembrane region" description="Helical" evidence="6">
    <location>
        <begin position="195"/>
        <end position="214"/>
    </location>
</feature>
<comment type="caution">
    <text evidence="8">The sequence shown here is derived from an EMBL/GenBank/DDBJ whole genome shotgun (WGS) entry which is preliminary data.</text>
</comment>
<dbReference type="PANTHER" id="PTHR32322">
    <property type="entry name" value="INNER MEMBRANE TRANSPORTER"/>
    <property type="match status" value="1"/>
</dbReference>
<feature type="transmembrane region" description="Helical" evidence="6">
    <location>
        <begin position="46"/>
        <end position="66"/>
    </location>
</feature>
<keyword evidence="2" id="KW-1003">Cell membrane</keyword>
<feature type="transmembrane region" description="Helical" evidence="6">
    <location>
        <begin position="226"/>
        <end position="245"/>
    </location>
</feature>
<feature type="transmembrane region" description="Helical" evidence="6">
    <location>
        <begin position="78"/>
        <end position="103"/>
    </location>
</feature>
<protein>
    <submittedName>
        <fullName evidence="8">DMT family transporter</fullName>
    </submittedName>
</protein>
<dbReference type="EMBL" id="JAJITD010000021">
    <property type="protein sequence ID" value="MCC8396879.1"/>
    <property type="molecule type" value="Genomic_DNA"/>
</dbReference>
<gene>
    <name evidence="8" type="ORF">LJ656_30325</name>
</gene>
<dbReference type="SUPFAM" id="SSF103481">
    <property type="entry name" value="Multidrug resistance efflux transporter EmrE"/>
    <property type="match status" value="2"/>
</dbReference>
<feature type="transmembrane region" description="Helical" evidence="6">
    <location>
        <begin position="282"/>
        <end position="301"/>
    </location>
</feature>
<evidence type="ECO:0000313" key="8">
    <source>
        <dbReference type="EMBL" id="MCC8396879.1"/>
    </source>
</evidence>
<dbReference type="PANTHER" id="PTHR32322:SF18">
    <property type="entry name" value="S-ADENOSYLMETHIONINE_S-ADENOSYLHOMOCYSTEINE TRANSPORTER"/>
    <property type="match status" value="1"/>
</dbReference>
<dbReference type="RefSeq" id="WP_230513155.1">
    <property type="nucleotide sequence ID" value="NZ_JAJITD010000021.1"/>
</dbReference>